<dbReference type="PANTHER" id="PTHR43273:SF3">
    <property type="entry name" value="ANAEROBIC SULFATASE-MATURATING ENZYME HOMOLOG ASLB-RELATED"/>
    <property type="match status" value="1"/>
</dbReference>
<keyword evidence="10" id="KW-1185">Reference proteome</keyword>
<evidence type="ECO:0000313" key="10">
    <source>
        <dbReference type="Proteomes" id="UP000196053"/>
    </source>
</evidence>
<dbReference type="PROSITE" id="PS01305">
    <property type="entry name" value="MOAA_NIFB_PQQE"/>
    <property type="match status" value="1"/>
</dbReference>
<dbReference type="PANTHER" id="PTHR43273">
    <property type="entry name" value="ANAEROBIC SULFATASE-MATURATING ENZYME HOMOLOG ASLB-RELATED"/>
    <property type="match status" value="1"/>
</dbReference>
<dbReference type="InterPro" id="IPR013785">
    <property type="entry name" value="Aldolase_TIM"/>
</dbReference>
<dbReference type="SFLD" id="SFLDS00029">
    <property type="entry name" value="Radical_SAM"/>
    <property type="match status" value="1"/>
</dbReference>
<dbReference type="KEGG" id="hsd:SD1D_0787"/>
<dbReference type="InterPro" id="IPR007197">
    <property type="entry name" value="rSAM"/>
</dbReference>
<sequence>MKNNGKCKQQEKGDVMDKLDKYEFSTYSGGEYIYFPDSNIVLGKKWIEEDEKRYKDIINLSGFQKEEDYNTKFNYSGEDIKINLFKAGFVQLAIEVTSQCNFRCKYCVFSGRYSGQRIHKTDNMSLETAKKSIDLYLRYIEEAKDYNPNRRPVISFYGGEPLLNFDLIKQCVEYAKSLYDEQIYFSVTTNGSLLTDDIIDFLVIEKFSTIVSLDGYKENHDRNRVNASGHGTFDFVMKNIKKLYEKQKTPVFLSTVFDYKTDFQKMEEFFRENSQVVELTINGVNSFGTDYFNQFTKEDYISFNKSLEELKESFIVDVQEGKNHNLNSFMHRVLGDICTSIFMKQVNLNPQNDKVIKYTGSCIPGTKLFVDYQGEIYICEKVSREVSIGNVYNGLDFNKCADIVNQYNEVVSKKCNKCLLRNTCKRCFTSITMKKGVDIHPDICKEKIYDFKKDLEFAYSIFELNPTWIGTYFNEYYDKIKEMAVIIK</sequence>
<evidence type="ECO:0000256" key="6">
    <source>
        <dbReference type="ARBA" id="ARBA00023014"/>
    </source>
</evidence>
<evidence type="ECO:0000256" key="3">
    <source>
        <dbReference type="ARBA" id="ARBA00022691"/>
    </source>
</evidence>
<comment type="similarity">
    <text evidence="7">Belongs to the radical SAM superfamily. Anaerobic sulfatase-maturating enzyme family.</text>
</comment>
<evidence type="ECO:0000256" key="4">
    <source>
        <dbReference type="ARBA" id="ARBA00022723"/>
    </source>
</evidence>
<dbReference type="PROSITE" id="PS51918">
    <property type="entry name" value="RADICAL_SAM"/>
    <property type="match status" value="1"/>
</dbReference>
<keyword evidence="4" id="KW-0479">Metal-binding</keyword>
<dbReference type="SUPFAM" id="SSF102114">
    <property type="entry name" value="Radical SAM enzymes"/>
    <property type="match status" value="1"/>
</dbReference>
<dbReference type="GO" id="GO:0051539">
    <property type="term" value="F:4 iron, 4 sulfur cluster binding"/>
    <property type="evidence" value="ECO:0007669"/>
    <property type="project" value="UniProtKB-KW"/>
</dbReference>
<dbReference type="InterPro" id="IPR023867">
    <property type="entry name" value="Sulphatase_maturase_rSAM"/>
</dbReference>
<dbReference type="InterPro" id="IPR058240">
    <property type="entry name" value="rSAM_sf"/>
</dbReference>
<dbReference type="Proteomes" id="UP000196053">
    <property type="component" value="Chromosome I"/>
</dbReference>
<keyword evidence="3" id="KW-0949">S-adenosyl-L-methionine</keyword>
<evidence type="ECO:0000256" key="2">
    <source>
        <dbReference type="ARBA" id="ARBA00022485"/>
    </source>
</evidence>
<dbReference type="GO" id="GO:0046872">
    <property type="term" value="F:metal ion binding"/>
    <property type="evidence" value="ECO:0007669"/>
    <property type="project" value="UniProtKB-KW"/>
</dbReference>
<dbReference type="SFLD" id="SFLDG01067">
    <property type="entry name" value="SPASM/twitch_domain_containing"/>
    <property type="match status" value="1"/>
</dbReference>
<gene>
    <name evidence="9" type="ORF">SD1D_0787</name>
</gene>
<dbReference type="SFLD" id="SFLDG01386">
    <property type="entry name" value="main_SPASM_domain-containing"/>
    <property type="match status" value="1"/>
</dbReference>
<proteinExistence type="inferred from homology"/>
<reference evidence="10" key="1">
    <citation type="submission" date="2015-09" db="EMBL/GenBank/DDBJ databases">
        <authorList>
            <person name="Wibberg D."/>
        </authorList>
    </citation>
    <scope>NUCLEOTIDE SEQUENCE [LARGE SCALE GENOMIC DNA]</scope>
    <source>
        <strain evidence="10">SD1D</strain>
    </source>
</reference>
<evidence type="ECO:0000313" key="9">
    <source>
        <dbReference type="EMBL" id="CUH92335.1"/>
    </source>
</evidence>
<keyword evidence="5" id="KW-0408">Iron</keyword>
<name>A0A0K8J4A8_9FIRM</name>
<evidence type="ECO:0000259" key="8">
    <source>
        <dbReference type="PROSITE" id="PS51918"/>
    </source>
</evidence>
<dbReference type="SFLD" id="SFLDG01384">
    <property type="entry name" value="thioether_bond_formation_requi"/>
    <property type="match status" value="1"/>
</dbReference>
<dbReference type="InterPro" id="IPR000385">
    <property type="entry name" value="MoaA_NifB_PqqE_Fe-S-bd_CS"/>
</dbReference>
<protein>
    <recommendedName>
        <fullName evidence="8">Radical SAM core domain-containing protein</fullName>
    </recommendedName>
</protein>
<dbReference type="Pfam" id="PF04055">
    <property type="entry name" value="Radical_SAM"/>
    <property type="match status" value="1"/>
</dbReference>
<comment type="cofactor">
    <cofactor evidence="1">
        <name>[4Fe-4S] cluster</name>
        <dbReference type="ChEBI" id="CHEBI:49883"/>
    </cofactor>
</comment>
<dbReference type="GO" id="GO:0016491">
    <property type="term" value="F:oxidoreductase activity"/>
    <property type="evidence" value="ECO:0007669"/>
    <property type="project" value="InterPro"/>
</dbReference>
<feature type="domain" description="Radical SAM core" evidence="8">
    <location>
        <begin position="86"/>
        <end position="323"/>
    </location>
</feature>
<dbReference type="EMBL" id="LN879430">
    <property type="protein sequence ID" value="CUH92335.1"/>
    <property type="molecule type" value="Genomic_DNA"/>
</dbReference>
<dbReference type="Gene3D" id="3.20.20.70">
    <property type="entry name" value="Aldolase class I"/>
    <property type="match status" value="1"/>
</dbReference>
<evidence type="ECO:0000256" key="7">
    <source>
        <dbReference type="ARBA" id="ARBA00023601"/>
    </source>
</evidence>
<dbReference type="CDD" id="cd01335">
    <property type="entry name" value="Radical_SAM"/>
    <property type="match status" value="1"/>
</dbReference>
<keyword evidence="2" id="KW-0004">4Fe-4S</keyword>
<keyword evidence="6" id="KW-0411">Iron-sulfur</keyword>
<evidence type="ECO:0000256" key="5">
    <source>
        <dbReference type="ARBA" id="ARBA00023004"/>
    </source>
</evidence>
<organism evidence="9 10">
    <name type="scientific">Herbinix luporum</name>
    <dbReference type="NCBI Taxonomy" id="1679721"/>
    <lineage>
        <taxon>Bacteria</taxon>
        <taxon>Bacillati</taxon>
        <taxon>Bacillota</taxon>
        <taxon>Clostridia</taxon>
        <taxon>Lachnospirales</taxon>
        <taxon>Lachnospiraceae</taxon>
        <taxon>Herbinix</taxon>
    </lineage>
</organism>
<evidence type="ECO:0000256" key="1">
    <source>
        <dbReference type="ARBA" id="ARBA00001966"/>
    </source>
</evidence>
<accession>A0A0K8J4A8</accession>
<dbReference type="AlphaFoldDB" id="A0A0K8J4A8"/>